<dbReference type="AlphaFoldDB" id="A0A1R3HLH4"/>
<dbReference type="EMBL" id="AWWV01011704">
    <property type="protein sequence ID" value="OMO71120.1"/>
    <property type="molecule type" value="Genomic_DNA"/>
</dbReference>
<organism evidence="1 2">
    <name type="scientific">Corchorus capsularis</name>
    <name type="common">Jute</name>
    <dbReference type="NCBI Taxonomy" id="210143"/>
    <lineage>
        <taxon>Eukaryota</taxon>
        <taxon>Viridiplantae</taxon>
        <taxon>Streptophyta</taxon>
        <taxon>Embryophyta</taxon>
        <taxon>Tracheophyta</taxon>
        <taxon>Spermatophyta</taxon>
        <taxon>Magnoliopsida</taxon>
        <taxon>eudicotyledons</taxon>
        <taxon>Gunneridae</taxon>
        <taxon>Pentapetalae</taxon>
        <taxon>rosids</taxon>
        <taxon>malvids</taxon>
        <taxon>Malvales</taxon>
        <taxon>Malvaceae</taxon>
        <taxon>Grewioideae</taxon>
        <taxon>Apeibeae</taxon>
        <taxon>Corchorus</taxon>
    </lineage>
</organism>
<evidence type="ECO:0000313" key="2">
    <source>
        <dbReference type="Proteomes" id="UP000188268"/>
    </source>
</evidence>
<protein>
    <submittedName>
        <fullName evidence="1">Uncharacterized protein</fullName>
    </submittedName>
</protein>
<keyword evidence="2" id="KW-1185">Reference proteome</keyword>
<dbReference type="Proteomes" id="UP000188268">
    <property type="component" value="Unassembled WGS sequence"/>
</dbReference>
<dbReference type="Gramene" id="OMO71120">
    <property type="protein sequence ID" value="OMO71120"/>
    <property type="gene ID" value="CCACVL1_18438"/>
</dbReference>
<gene>
    <name evidence="1" type="ORF">CCACVL1_18438</name>
</gene>
<accession>A0A1R3HLH4</accession>
<reference evidence="1 2" key="1">
    <citation type="submission" date="2013-09" db="EMBL/GenBank/DDBJ databases">
        <title>Corchorus capsularis genome sequencing.</title>
        <authorList>
            <person name="Alam M."/>
            <person name="Haque M.S."/>
            <person name="Islam M.S."/>
            <person name="Emdad E.M."/>
            <person name="Islam M.M."/>
            <person name="Ahmed B."/>
            <person name="Halim A."/>
            <person name="Hossen Q.M.M."/>
            <person name="Hossain M.Z."/>
            <person name="Ahmed R."/>
            <person name="Khan M.M."/>
            <person name="Islam R."/>
            <person name="Rashid M.M."/>
            <person name="Khan S.A."/>
            <person name="Rahman M.S."/>
            <person name="Alam M."/>
        </authorList>
    </citation>
    <scope>NUCLEOTIDE SEQUENCE [LARGE SCALE GENOMIC DNA]</scope>
    <source>
        <strain evidence="2">cv. CVL-1</strain>
        <tissue evidence="1">Whole seedling</tissue>
    </source>
</reference>
<evidence type="ECO:0000313" key="1">
    <source>
        <dbReference type="EMBL" id="OMO71120.1"/>
    </source>
</evidence>
<proteinExistence type="predicted"/>
<comment type="caution">
    <text evidence="1">The sequence shown here is derived from an EMBL/GenBank/DDBJ whole genome shotgun (WGS) entry which is preliminary data.</text>
</comment>
<name>A0A1R3HLH4_COCAP</name>
<sequence length="39" mass="4674">MSALLRYRLRFETLRTQLRSLVDSSTKTRCDADQIWDLD</sequence>